<dbReference type="EMBL" id="BK015517">
    <property type="protein sequence ID" value="DAE10675.1"/>
    <property type="molecule type" value="Genomic_DNA"/>
</dbReference>
<evidence type="ECO:0000256" key="1">
    <source>
        <dbReference type="SAM" id="MobiDB-lite"/>
    </source>
</evidence>
<reference evidence="2" key="1">
    <citation type="journal article" date="2021" name="Proc. Natl. Acad. Sci. U.S.A.">
        <title>A Catalog of Tens of Thousands of Viruses from Human Metagenomes Reveals Hidden Associations with Chronic Diseases.</title>
        <authorList>
            <person name="Tisza M.J."/>
            <person name="Buck C.B."/>
        </authorList>
    </citation>
    <scope>NUCLEOTIDE SEQUENCE</scope>
    <source>
        <strain evidence="2">CtlgF9</strain>
    </source>
</reference>
<feature type="region of interest" description="Disordered" evidence="1">
    <location>
        <begin position="1"/>
        <end position="20"/>
    </location>
</feature>
<sequence>MAKTQRRNLDVKSDTKTKVPPIKGLDITKNDSKDAEITDMRLEMVLTQMLNGARVSIIKQTIKQQWGIGERQAQKYIAAAKKRIKASYDEQIPDFIQTQLEKINHVYYEAMKNGERANALAALKQASQLVGAEAPTKSETTVKISGAIKGMSDDELTRIIQGVAGTESSSSDGADRAKSS</sequence>
<name>A0A8S5PW01_9CAUD</name>
<protein>
    <submittedName>
        <fullName evidence="2">Uncharacterized protein</fullName>
    </submittedName>
</protein>
<proteinExistence type="predicted"/>
<evidence type="ECO:0000313" key="2">
    <source>
        <dbReference type="EMBL" id="DAE10675.1"/>
    </source>
</evidence>
<organism evidence="2">
    <name type="scientific">Siphoviridae sp. ctlgF9</name>
    <dbReference type="NCBI Taxonomy" id="2825649"/>
    <lineage>
        <taxon>Viruses</taxon>
        <taxon>Duplodnaviria</taxon>
        <taxon>Heunggongvirae</taxon>
        <taxon>Uroviricota</taxon>
        <taxon>Caudoviricetes</taxon>
    </lineage>
</organism>
<accession>A0A8S5PW01</accession>
<feature type="compositionally biased region" description="Basic and acidic residues" evidence="1">
    <location>
        <begin position="7"/>
        <end position="17"/>
    </location>
</feature>